<dbReference type="WBParaSite" id="ES5_v2.g11945.t1">
    <property type="protein sequence ID" value="ES5_v2.g11945.t1"/>
    <property type="gene ID" value="ES5_v2.g11945"/>
</dbReference>
<organism evidence="1 2">
    <name type="scientific">Panagrolaimus sp. ES5</name>
    <dbReference type="NCBI Taxonomy" id="591445"/>
    <lineage>
        <taxon>Eukaryota</taxon>
        <taxon>Metazoa</taxon>
        <taxon>Ecdysozoa</taxon>
        <taxon>Nematoda</taxon>
        <taxon>Chromadorea</taxon>
        <taxon>Rhabditida</taxon>
        <taxon>Tylenchina</taxon>
        <taxon>Panagrolaimomorpha</taxon>
        <taxon>Panagrolaimoidea</taxon>
        <taxon>Panagrolaimidae</taxon>
        <taxon>Panagrolaimus</taxon>
    </lineage>
</organism>
<name>A0AC34F563_9BILA</name>
<proteinExistence type="predicted"/>
<dbReference type="Proteomes" id="UP000887579">
    <property type="component" value="Unplaced"/>
</dbReference>
<protein>
    <submittedName>
        <fullName evidence="2">Anion exchange protein</fullName>
    </submittedName>
</protein>
<evidence type="ECO:0000313" key="2">
    <source>
        <dbReference type="WBParaSite" id="ES5_v2.g11945.t1"/>
    </source>
</evidence>
<accession>A0AC34F563</accession>
<sequence length="927" mass="105314">MNEPKSAAELEITDTERADIWKKLTERRLSKIPAQSHALFFEEEVDDVPAVFCELDQYVITDKKENIGRWQESTRWVKFQEVLDEEGKRWSKPHLPVISANALFQLKEYFYYGSVFFDVHAESITDVIDLFITELTKTGQLKDENGPLVRQILLRRQAKNTTKNEKKEQPKSNIKDLELLLTERTRKENKRLQKKLPEDVEATNILVGKVDFLDKPFIAFARLREAKVLGNLTEIDIPTKFVFVALAPRKGDLNAFEVGRALGTLMSDELFRRIIYRTNANEDLKVAISEYIHNATILPPCSLDPQTRIEPAVIVTEAKRKDKVKHLIYNLGEETDDAIIFDHFEDPSLVWTGRFAGGLISDIKRKAKWYLSDFTDGLNIESVSTFCFMYFALLSPIAAMENLFSGAICGIIYHLCSGQPLTIIGSTGPVLVFETIVYDLCSEFGWDYLSFRTWINFWTALFLLIITLTDSSASVKYITRFTEESFAALIAFIFIYEAFAKLIKIKDNLQIATLGGGDCECLLKDGNVTANISDCISNSGTYIGDDCYVLYDKFLMSIILMFGTFILSIALKKMRLSGYLPTRIREVVSDFAVIIAIALMTSADIFVGINTPKLTMPSTFTPTFSGRGWLIPPFGTNPYYTAAIAAVPAVLSCILIFLDQQITAVIVNRKEYKLRKGSGYHLDLFVLSILILITGYLGLPIYVAATVLSINHVTSLKVETEASAPGEPQQFLGVREQRLTGVMTFILIGVSVFMSKILCYIPMPVLYGVFLYMGINALGTLDFFERICLLLMPMKYQPDRQYIRHVPISVIHFFTLFQIICLGSLWAVKSIKKISILFPIMLLLMIFVRKFMEYIFSPRHLSYLDTPMPQLCGKKEEDDEEIDDTSSESSVEAYPQDKRKKYPFLYDSSRITRESSVVDETIVKKKE</sequence>
<evidence type="ECO:0000313" key="1">
    <source>
        <dbReference type="Proteomes" id="UP000887579"/>
    </source>
</evidence>
<reference evidence="2" key="1">
    <citation type="submission" date="2022-11" db="UniProtKB">
        <authorList>
            <consortium name="WormBaseParasite"/>
        </authorList>
    </citation>
    <scope>IDENTIFICATION</scope>
</reference>